<dbReference type="FunFam" id="1.25.40.10:FF:000755">
    <property type="entry name" value="Pentatricopeptide repeat-containing protein"/>
    <property type="match status" value="1"/>
</dbReference>
<evidence type="ECO:0000256" key="1">
    <source>
        <dbReference type="ARBA" id="ARBA00022737"/>
    </source>
</evidence>
<comment type="caution">
    <text evidence="3">The sequence shown here is derived from an EMBL/GenBank/DDBJ whole genome shotgun (WGS) entry which is preliminary data.</text>
</comment>
<dbReference type="PROSITE" id="PS51375">
    <property type="entry name" value="PPR"/>
    <property type="match status" value="2"/>
</dbReference>
<sequence>MRSQIPRTEIVLSLRRGFGTQTHTAAKTLHAHLLRTHLLPHSDVHPKLLFLLRDPRDVSRWNSLLATLARYSFHSLVLRNFSLVNRLGLPSDSYSFCTVLTVASSLKAAGLGRQIHACAFRSGWICSIFVCGALIDCYARSLAVEDASQLFDEMAGRNTVCVNSLLGGYVESRLWPEGLHLFRRMHELKLEPDGFTLSAILRICAEAPAISLGLQVHAHLLRRISIINEDVFALSSLLEMYGKCGLVDKACLVFELAGQAKKRDVVLWTSMLNAYGRNGQFAEVVETYEIMLTEGIKPDEIALLAVISACNHSGNVIKGLHYFESMYRVHNLVPGPEHYGCVVDMLCKVGNLKMAWKFANEMILETEGDGDSNTGVSVWGALLSACRDSGNVEIGNFAAKRALELDPNNSGVYVEWSNLCARVGLWNEIGELRQLMKSIYGFTRKEKLEGAHSNSAICLFIDMAILDQRFG</sequence>
<dbReference type="InterPro" id="IPR011990">
    <property type="entry name" value="TPR-like_helical_dom_sf"/>
</dbReference>
<keyword evidence="4" id="KW-1185">Reference proteome</keyword>
<evidence type="ECO:0000256" key="2">
    <source>
        <dbReference type="PROSITE-ProRule" id="PRU00708"/>
    </source>
</evidence>
<dbReference type="PANTHER" id="PTHR47926">
    <property type="entry name" value="PENTATRICOPEPTIDE REPEAT-CONTAINING PROTEIN"/>
    <property type="match status" value="1"/>
</dbReference>
<dbReference type="GO" id="GO:0003723">
    <property type="term" value="F:RNA binding"/>
    <property type="evidence" value="ECO:0007669"/>
    <property type="project" value="InterPro"/>
</dbReference>
<dbReference type="Proteomes" id="UP001222027">
    <property type="component" value="Unassembled WGS sequence"/>
</dbReference>
<dbReference type="Pfam" id="PF13041">
    <property type="entry name" value="PPR_2"/>
    <property type="match status" value="1"/>
</dbReference>
<keyword evidence="1" id="KW-0677">Repeat</keyword>
<name>A0AAV8RGC1_ENSVE</name>
<dbReference type="Gene3D" id="1.25.40.10">
    <property type="entry name" value="Tetratricopeptide repeat domain"/>
    <property type="match status" value="2"/>
</dbReference>
<dbReference type="Pfam" id="PF01535">
    <property type="entry name" value="PPR"/>
    <property type="match status" value="4"/>
</dbReference>
<dbReference type="InterPro" id="IPR046848">
    <property type="entry name" value="E_motif"/>
</dbReference>
<evidence type="ECO:0000313" key="4">
    <source>
        <dbReference type="Proteomes" id="UP001222027"/>
    </source>
</evidence>
<dbReference type="GO" id="GO:0009451">
    <property type="term" value="P:RNA modification"/>
    <property type="evidence" value="ECO:0007669"/>
    <property type="project" value="InterPro"/>
</dbReference>
<proteinExistence type="predicted"/>
<dbReference type="AlphaFoldDB" id="A0AAV8RGC1"/>
<accession>A0AAV8RGC1</accession>
<dbReference type="FunFam" id="1.25.40.10:FF:000525">
    <property type="entry name" value="Pentatricopeptide (PPR) repeat-containing protein-like"/>
    <property type="match status" value="1"/>
</dbReference>
<gene>
    <name evidence="3" type="ORF">OPV22_008164</name>
</gene>
<feature type="repeat" description="PPR" evidence="2">
    <location>
        <begin position="264"/>
        <end position="298"/>
    </location>
</feature>
<dbReference type="Pfam" id="PF20431">
    <property type="entry name" value="E_motif"/>
    <property type="match status" value="1"/>
</dbReference>
<evidence type="ECO:0008006" key="5">
    <source>
        <dbReference type="Google" id="ProtNLM"/>
    </source>
</evidence>
<reference evidence="3 4" key="1">
    <citation type="submission" date="2022-12" db="EMBL/GenBank/DDBJ databases">
        <title>Chromosome-scale assembly of the Ensete ventricosum genome.</title>
        <authorList>
            <person name="Dussert Y."/>
            <person name="Stocks J."/>
            <person name="Wendawek A."/>
            <person name="Woldeyes F."/>
            <person name="Nichols R.A."/>
            <person name="Borrell J.S."/>
        </authorList>
    </citation>
    <scope>NUCLEOTIDE SEQUENCE [LARGE SCALE GENOMIC DNA]</scope>
    <source>
        <strain evidence="4">cv. Maze</strain>
        <tissue evidence="3">Seeds</tissue>
    </source>
</reference>
<dbReference type="EMBL" id="JAQQAF010000003">
    <property type="protein sequence ID" value="KAJ8497612.1"/>
    <property type="molecule type" value="Genomic_DNA"/>
</dbReference>
<dbReference type="InterPro" id="IPR046960">
    <property type="entry name" value="PPR_At4g14850-like_plant"/>
</dbReference>
<feature type="repeat" description="PPR" evidence="2">
    <location>
        <begin position="158"/>
        <end position="192"/>
    </location>
</feature>
<dbReference type="NCBIfam" id="TIGR00756">
    <property type="entry name" value="PPR"/>
    <property type="match status" value="2"/>
</dbReference>
<evidence type="ECO:0000313" key="3">
    <source>
        <dbReference type="EMBL" id="KAJ8497612.1"/>
    </source>
</evidence>
<dbReference type="PANTHER" id="PTHR47926:SF386">
    <property type="entry name" value="PENTATRICOPEPTIDE REPEAT-CONTAINING PROTEIN"/>
    <property type="match status" value="1"/>
</dbReference>
<dbReference type="SUPFAM" id="SSF48452">
    <property type="entry name" value="TPR-like"/>
    <property type="match status" value="1"/>
</dbReference>
<protein>
    <recommendedName>
        <fullName evidence="5">Sulfotransferase</fullName>
    </recommendedName>
</protein>
<dbReference type="InterPro" id="IPR002885">
    <property type="entry name" value="PPR_rpt"/>
</dbReference>
<organism evidence="3 4">
    <name type="scientific">Ensete ventricosum</name>
    <name type="common">Abyssinian banana</name>
    <name type="synonym">Musa ensete</name>
    <dbReference type="NCBI Taxonomy" id="4639"/>
    <lineage>
        <taxon>Eukaryota</taxon>
        <taxon>Viridiplantae</taxon>
        <taxon>Streptophyta</taxon>
        <taxon>Embryophyta</taxon>
        <taxon>Tracheophyta</taxon>
        <taxon>Spermatophyta</taxon>
        <taxon>Magnoliopsida</taxon>
        <taxon>Liliopsida</taxon>
        <taxon>Zingiberales</taxon>
        <taxon>Musaceae</taxon>
        <taxon>Ensete</taxon>
    </lineage>
</organism>